<protein>
    <submittedName>
        <fullName evidence="16">PTS beta-glucoside transporter subunit EIIBCA</fullName>
    </submittedName>
</protein>
<keyword evidence="10 12" id="KW-0472">Membrane</keyword>
<dbReference type="GO" id="GO:0008982">
    <property type="term" value="F:protein-N(PI)-phosphohistidine-sugar phosphotransferase activity"/>
    <property type="evidence" value="ECO:0007669"/>
    <property type="project" value="InterPro"/>
</dbReference>
<feature type="transmembrane region" description="Helical" evidence="12">
    <location>
        <begin position="351"/>
        <end position="371"/>
    </location>
</feature>
<gene>
    <name evidence="16" type="ORF">DWY25_07750</name>
</gene>
<keyword evidence="4" id="KW-0762">Sugar transport</keyword>
<dbReference type="GO" id="GO:0016301">
    <property type="term" value="F:kinase activity"/>
    <property type="evidence" value="ECO:0007669"/>
    <property type="project" value="UniProtKB-KW"/>
</dbReference>
<keyword evidence="6" id="KW-0598">Phosphotransferase system</keyword>
<dbReference type="NCBIfam" id="TIGR00830">
    <property type="entry name" value="PTBA"/>
    <property type="match status" value="1"/>
</dbReference>
<dbReference type="AlphaFoldDB" id="A0A412G2K8"/>
<keyword evidence="3" id="KW-1003">Cell membrane</keyword>
<dbReference type="InterPro" id="IPR013013">
    <property type="entry name" value="PTS_EIIC_1"/>
</dbReference>
<evidence type="ECO:0000256" key="3">
    <source>
        <dbReference type="ARBA" id="ARBA00022475"/>
    </source>
</evidence>
<feature type="transmembrane region" description="Helical" evidence="12">
    <location>
        <begin position="421"/>
        <end position="444"/>
    </location>
</feature>
<evidence type="ECO:0000256" key="9">
    <source>
        <dbReference type="ARBA" id="ARBA00022989"/>
    </source>
</evidence>
<feature type="transmembrane region" description="Helical" evidence="12">
    <location>
        <begin position="316"/>
        <end position="339"/>
    </location>
</feature>
<name>A0A412G2K8_9FIRM</name>
<keyword evidence="17" id="KW-1185">Reference proteome</keyword>
<feature type="transmembrane region" description="Helical" evidence="12">
    <location>
        <begin position="244"/>
        <end position="269"/>
    </location>
</feature>
<keyword evidence="7 12" id="KW-0812">Transmembrane</keyword>
<dbReference type="GO" id="GO:0005886">
    <property type="term" value="C:plasma membrane"/>
    <property type="evidence" value="ECO:0007669"/>
    <property type="project" value="UniProtKB-SubCell"/>
</dbReference>
<organism evidence="16 17">
    <name type="scientific">Holdemania filiformis</name>
    <dbReference type="NCBI Taxonomy" id="61171"/>
    <lineage>
        <taxon>Bacteria</taxon>
        <taxon>Bacillati</taxon>
        <taxon>Bacillota</taxon>
        <taxon>Erysipelotrichia</taxon>
        <taxon>Erysipelotrichales</taxon>
        <taxon>Erysipelotrichaceae</taxon>
        <taxon>Holdemania</taxon>
    </lineage>
</organism>
<dbReference type="InterPro" id="IPR003352">
    <property type="entry name" value="PTS_EIIC"/>
</dbReference>
<feature type="domain" description="PTS EIIC type-1" evidence="15">
    <location>
        <begin position="101"/>
        <end position="458"/>
    </location>
</feature>
<evidence type="ECO:0000256" key="4">
    <source>
        <dbReference type="ARBA" id="ARBA00022597"/>
    </source>
</evidence>
<evidence type="ECO:0000256" key="11">
    <source>
        <dbReference type="PROSITE-ProRule" id="PRU00421"/>
    </source>
</evidence>
<evidence type="ECO:0000256" key="6">
    <source>
        <dbReference type="ARBA" id="ARBA00022683"/>
    </source>
</evidence>
<feature type="transmembrane region" description="Helical" evidence="12">
    <location>
        <begin position="99"/>
        <end position="130"/>
    </location>
</feature>
<dbReference type="InterPro" id="IPR018113">
    <property type="entry name" value="PTrfase_EIIB_Cys"/>
</dbReference>
<dbReference type="InterPro" id="IPR001996">
    <property type="entry name" value="PTS_IIB_1"/>
</dbReference>
<dbReference type="InterPro" id="IPR011297">
    <property type="entry name" value="PTS_IIABC_b_glu"/>
</dbReference>
<dbReference type="Pfam" id="PF00367">
    <property type="entry name" value="PTS_EIIB"/>
    <property type="match status" value="1"/>
</dbReference>
<keyword evidence="9 12" id="KW-1133">Transmembrane helix</keyword>
<evidence type="ECO:0000259" key="15">
    <source>
        <dbReference type="PROSITE" id="PS51103"/>
    </source>
</evidence>
<keyword evidence="8" id="KW-0418">Kinase</keyword>
<dbReference type="FunFam" id="3.30.1360.60:FF:000001">
    <property type="entry name" value="PTS system glucose-specific IIBC component PtsG"/>
    <property type="match status" value="1"/>
</dbReference>
<dbReference type="GO" id="GO:0090589">
    <property type="term" value="F:protein-phosphocysteine-trehalose phosphotransferase system transporter activity"/>
    <property type="evidence" value="ECO:0007669"/>
    <property type="project" value="TreeGrafter"/>
</dbReference>
<dbReference type="Gene3D" id="2.70.70.10">
    <property type="entry name" value="Glucose Permease (Domain IIA)"/>
    <property type="match status" value="1"/>
</dbReference>
<dbReference type="GO" id="GO:0015771">
    <property type="term" value="P:trehalose transport"/>
    <property type="evidence" value="ECO:0007669"/>
    <property type="project" value="TreeGrafter"/>
</dbReference>
<dbReference type="SUPFAM" id="SSF55604">
    <property type="entry name" value="Glucose permease domain IIB"/>
    <property type="match status" value="1"/>
</dbReference>
<evidence type="ECO:0000313" key="16">
    <source>
        <dbReference type="EMBL" id="RGR74672.1"/>
    </source>
</evidence>
<dbReference type="PANTHER" id="PTHR30175:SF1">
    <property type="entry name" value="PTS SYSTEM ARBUTIN-, CELLOBIOSE-, AND SALICIN-SPECIFIC EIIBC COMPONENT-RELATED"/>
    <property type="match status" value="1"/>
</dbReference>
<feature type="transmembrane region" description="Helical" evidence="12">
    <location>
        <begin position="378"/>
        <end position="401"/>
    </location>
</feature>
<dbReference type="PROSITE" id="PS01035">
    <property type="entry name" value="PTS_EIIB_TYPE_1_CYS"/>
    <property type="match status" value="1"/>
</dbReference>
<evidence type="ECO:0000259" key="14">
    <source>
        <dbReference type="PROSITE" id="PS51098"/>
    </source>
</evidence>
<evidence type="ECO:0000256" key="1">
    <source>
        <dbReference type="ARBA" id="ARBA00004651"/>
    </source>
</evidence>
<dbReference type="InterPro" id="IPR036878">
    <property type="entry name" value="Glu_permease_IIB"/>
</dbReference>
<proteinExistence type="predicted"/>
<evidence type="ECO:0000256" key="8">
    <source>
        <dbReference type="ARBA" id="ARBA00022777"/>
    </source>
</evidence>
<dbReference type="EMBL" id="QRUP01000008">
    <property type="protein sequence ID" value="RGR74672.1"/>
    <property type="molecule type" value="Genomic_DNA"/>
</dbReference>
<dbReference type="PROSITE" id="PS00371">
    <property type="entry name" value="PTS_EIIA_TYPE_1_HIS"/>
    <property type="match status" value="1"/>
</dbReference>
<dbReference type="PROSITE" id="PS51103">
    <property type="entry name" value="PTS_EIIC_TYPE_1"/>
    <property type="match status" value="1"/>
</dbReference>
<feature type="transmembrane region" description="Helical" evidence="12">
    <location>
        <begin position="281"/>
        <end position="304"/>
    </location>
</feature>
<feature type="domain" description="PTS EIIA type-1" evidence="13">
    <location>
        <begin position="490"/>
        <end position="594"/>
    </location>
</feature>
<evidence type="ECO:0000256" key="7">
    <source>
        <dbReference type="ARBA" id="ARBA00022692"/>
    </source>
</evidence>
<dbReference type="SUPFAM" id="SSF51261">
    <property type="entry name" value="Duplicated hybrid motif"/>
    <property type="match status" value="1"/>
</dbReference>
<dbReference type="Proteomes" id="UP000284178">
    <property type="component" value="Unassembled WGS sequence"/>
</dbReference>
<feature type="transmembrane region" description="Helical" evidence="12">
    <location>
        <begin position="142"/>
        <end position="160"/>
    </location>
</feature>
<dbReference type="InterPro" id="IPR050558">
    <property type="entry name" value="PTS_Sugar-Specific_Components"/>
</dbReference>
<evidence type="ECO:0000256" key="12">
    <source>
        <dbReference type="SAM" id="Phobius"/>
    </source>
</evidence>
<dbReference type="PROSITE" id="PS51098">
    <property type="entry name" value="PTS_EIIB_TYPE_1"/>
    <property type="match status" value="1"/>
</dbReference>
<accession>A0A412G2K8</accession>
<dbReference type="NCBIfam" id="TIGR01995">
    <property type="entry name" value="PTS-II-ABC-beta"/>
    <property type="match status" value="1"/>
</dbReference>
<comment type="subcellular location">
    <subcellularLocation>
        <location evidence="1">Cell membrane</location>
        <topology evidence="1">Multi-pass membrane protein</topology>
    </subcellularLocation>
</comment>
<feature type="transmembrane region" description="Helical" evidence="12">
    <location>
        <begin position="204"/>
        <end position="224"/>
    </location>
</feature>
<dbReference type="Pfam" id="PF02378">
    <property type="entry name" value="PTS_EIIC"/>
    <property type="match status" value="1"/>
</dbReference>
<dbReference type="InterPro" id="IPR011055">
    <property type="entry name" value="Dup_hybrid_motif"/>
</dbReference>
<dbReference type="GO" id="GO:0009401">
    <property type="term" value="P:phosphoenolpyruvate-dependent sugar phosphotransferase system"/>
    <property type="evidence" value="ECO:0007669"/>
    <property type="project" value="UniProtKB-KW"/>
</dbReference>
<comment type="caution">
    <text evidence="16">The sequence shown here is derived from an EMBL/GenBank/DDBJ whole genome shotgun (WGS) entry which is preliminary data.</text>
</comment>
<reference evidence="16 17" key="1">
    <citation type="submission" date="2018-08" db="EMBL/GenBank/DDBJ databases">
        <title>A genome reference for cultivated species of the human gut microbiota.</title>
        <authorList>
            <person name="Zou Y."/>
            <person name="Xue W."/>
            <person name="Luo G."/>
        </authorList>
    </citation>
    <scope>NUCLEOTIDE SEQUENCE [LARGE SCALE GENOMIC DNA]</scope>
    <source>
        <strain evidence="16 17">AF24-29</strain>
    </source>
</reference>
<evidence type="ECO:0000256" key="10">
    <source>
        <dbReference type="ARBA" id="ARBA00023136"/>
    </source>
</evidence>
<dbReference type="PANTHER" id="PTHR30175">
    <property type="entry name" value="PHOSPHOTRANSFERASE SYSTEM TRANSPORT PROTEIN"/>
    <property type="match status" value="1"/>
</dbReference>
<dbReference type="GeneID" id="83015297"/>
<evidence type="ECO:0000259" key="13">
    <source>
        <dbReference type="PROSITE" id="PS51093"/>
    </source>
</evidence>
<evidence type="ECO:0000256" key="5">
    <source>
        <dbReference type="ARBA" id="ARBA00022679"/>
    </source>
</evidence>
<keyword evidence="5" id="KW-0808">Transferase</keyword>
<dbReference type="Gene3D" id="3.30.1360.60">
    <property type="entry name" value="Glucose permease domain IIB"/>
    <property type="match status" value="1"/>
</dbReference>
<sequence>MKYAELAQKIVELLGGKSNIRQATHCATRLRFIVKEESAIQEQALRQLPGVLEVNQRMGEIQVVIGNEVQNVYYAVNKLVGDSESTTVKEKKGNGLSRIIDTIAGIFTPILPALCGCAMLQAVLVILTTLNWVATDSTTYQIINYCSNVIFYFLPMLLAFTSAKKFNCNPYVAVILAGCLLHPDFIAMTSAGTPITLFGLPVTAASYSSSVLPIIIAVWIMSYVERFADRVTPSFVKYFIKPLITLLIMIPLTLVIIGPAGAIGGNYLAMLVAWLQEQAGWLVTIIMSVIAPLIVITGMHYALFPLVFQSLASLGYVVLMGVTGLATNLGQGGACFAVALKTRNKEFRQLAVSAGLTACFGISEPALYGVTLKLKRPFWAVLASGLTGGIVAVVTSLKAYTFLSPGLMAFPGFIAGGTSNMLAFLACCIVSFATAFILTWMLGFEDVIENSASSEEMPAPATSSNVMSAVEETILTPVSGQVVKLSTVQDKIFSEEILGPGLAIQPQDGQVYAPADGTITALFETRHAIGITTETGLEILIHLGLDTVNLKGEGFENKVAKGEKVKAGQLLATMDLARLTTLGYDMITPVVITNGEQAQIERLANEKAQAQTPLFRVKRGGSNA</sequence>
<keyword evidence="2" id="KW-0813">Transport</keyword>
<dbReference type="CDD" id="cd00212">
    <property type="entry name" value="PTS_IIB_glc"/>
    <property type="match status" value="1"/>
</dbReference>
<feature type="active site" description="Phosphocysteine intermediate; for EIIB activity" evidence="11">
    <location>
        <position position="26"/>
    </location>
</feature>
<dbReference type="PROSITE" id="PS51093">
    <property type="entry name" value="PTS_EIIA_TYPE_1"/>
    <property type="match status" value="1"/>
</dbReference>
<dbReference type="FunFam" id="2.70.70.10:FF:000001">
    <property type="entry name" value="PTS system glucose-specific IIA component"/>
    <property type="match status" value="1"/>
</dbReference>
<dbReference type="InterPro" id="IPR001127">
    <property type="entry name" value="PTS_EIIA_1_perm"/>
</dbReference>
<dbReference type="Pfam" id="PF00358">
    <property type="entry name" value="PTS_EIIA_1"/>
    <property type="match status" value="1"/>
</dbReference>
<dbReference type="RefSeq" id="WP_117894760.1">
    <property type="nucleotide sequence ID" value="NZ_CABJCV010000008.1"/>
</dbReference>
<evidence type="ECO:0000256" key="2">
    <source>
        <dbReference type="ARBA" id="ARBA00022448"/>
    </source>
</evidence>
<evidence type="ECO:0000313" key="17">
    <source>
        <dbReference type="Proteomes" id="UP000284178"/>
    </source>
</evidence>
<feature type="domain" description="PTS EIIB type-1" evidence="14">
    <location>
        <begin position="4"/>
        <end position="86"/>
    </location>
</feature>
<feature type="transmembrane region" description="Helical" evidence="12">
    <location>
        <begin position="172"/>
        <end position="192"/>
    </location>
</feature>